<evidence type="ECO:0000313" key="1">
    <source>
        <dbReference type="EMBL" id="RXI42004.1"/>
    </source>
</evidence>
<dbReference type="Proteomes" id="UP000290378">
    <property type="component" value="Unassembled WGS sequence"/>
</dbReference>
<gene>
    <name evidence="1" type="ORF">CP963_05435</name>
</gene>
<proteinExistence type="predicted"/>
<dbReference type="AlphaFoldDB" id="A0A6M8NNS4"/>
<reference evidence="1 2" key="1">
    <citation type="submission" date="2017-09" db="EMBL/GenBank/DDBJ databases">
        <title>Genomics of the genus Arcobacter.</title>
        <authorList>
            <person name="Perez-Cataluna A."/>
            <person name="Figueras M.J."/>
            <person name="Salas-Masso N."/>
        </authorList>
    </citation>
    <scope>NUCLEOTIDE SEQUENCE [LARGE SCALE GENOMIC DNA]</scope>
    <source>
        <strain evidence="1 2">CECT 7834</strain>
    </source>
</reference>
<dbReference type="PANTHER" id="PTHR34874">
    <property type="entry name" value="PROTEIN YCHN"/>
    <property type="match status" value="1"/>
</dbReference>
<sequence length="117" mass="13472">MILFILNNQPYDGSDKAYNTLRLAKNLHKKNEEVKIFLMNDAVDLAREATMKPDYYDYDLVQMIKELYENGVELKVCGTCMARCGLNKNEPYFSDDVKGTMDILGDWTIKASKVLTF</sequence>
<dbReference type="RefSeq" id="WP_129013224.1">
    <property type="nucleotide sequence ID" value="NZ_CBCSEI010000005.1"/>
</dbReference>
<keyword evidence="2" id="KW-1185">Reference proteome</keyword>
<dbReference type="EMBL" id="NXII01000005">
    <property type="protein sequence ID" value="RXI42004.1"/>
    <property type="molecule type" value="Genomic_DNA"/>
</dbReference>
<dbReference type="InterPro" id="IPR027396">
    <property type="entry name" value="DsrEFH-like"/>
</dbReference>
<organism evidence="1 2">
    <name type="scientific">Arcobacter cloacae</name>
    <dbReference type="NCBI Taxonomy" id="1054034"/>
    <lineage>
        <taxon>Bacteria</taxon>
        <taxon>Pseudomonadati</taxon>
        <taxon>Campylobacterota</taxon>
        <taxon>Epsilonproteobacteria</taxon>
        <taxon>Campylobacterales</taxon>
        <taxon>Arcobacteraceae</taxon>
        <taxon>Arcobacter</taxon>
    </lineage>
</organism>
<comment type="caution">
    <text evidence="1">The sequence shown here is derived from an EMBL/GenBank/DDBJ whole genome shotgun (WGS) entry which is preliminary data.</text>
</comment>
<dbReference type="GO" id="GO:0005829">
    <property type="term" value="C:cytosol"/>
    <property type="evidence" value="ECO:0007669"/>
    <property type="project" value="TreeGrafter"/>
</dbReference>
<name>A0A6M8NNS4_9BACT</name>
<dbReference type="Gene3D" id="3.40.1260.10">
    <property type="entry name" value="DsrEFH-like"/>
    <property type="match status" value="1"/>
</dbReference>
<dbReference type="InterPro" id="IPR003787">
    <property type="entry name" value="Sulphur_relay_DsrE/F-like"/>
</dbReference>
<accession>A0A6M8NNS4</accession>
<dbReference type="SUPFAM" id="SSF75169">
    <property type="entry name" value="DsrEFH-like"/>
    <property type="match status" value="1"/>
</dbReference>
<dbReference type="PANTHER" id="PTHR34874:SF1">
    <property type="entry name" value="PROTEIN YCHN"/>
    <property type="match status" value="1"/>
</dbReference>
<evidence type="ECO:0000313" key="2">
    <source>
        <dbReference type="Proteomes" id="UP000290378"/>
    </source>
</evidence>
<protein>
    <submittedName>
        <fullName evidence="1">Sulfur reduction protein DsrE</fullName>
    </submittedName>
</protein>
<dbReference type="Pfam" id="PF02635">
    <property type="entry name" value="DsrE"/>
    <property type="match status" value="1"/>
</dbReference>